<proteinExistence type="predicted"/>
<protein>
    <submittedName>
        <fullName evidence="1">Uncharacterized protein</fullName>
    </submittedName>
</protein>
<dbReference type="InterPro" id="IPR032675">
    <property type="entry name" value="LRR_dom_sf"/>
</dbReference>
<dbReference type="AlphaFoldDB" id="A0A835BJX7"/>
<evidence type="ECO:0000313" key="1">
    <source>
        <dbReference type="EMBL" id="KAF8700231.1"/>
    </source>
</evidence>
<gene>
    <name evidence="1" type="ORF">HU200_034611</name>
</gene>
<name>A0A835BJX7_9POAL</name>
<organism evidence="1 2">
    <name type="scientific">Digitaria exilis</name>
    <dbReference type="NCBI Taxonomy" id="1010633"/>
    <lineage>
        <taxon>Eukaryota</taxon>
        <taxon>Viridiplantae</taxon>
        <taxon>Streptophyta</taxon>
        <taxon>Embryophyta</taxon>
        <taxon>Tracheophyta</taxon>
        <taxon>Spermatophyta</taxon>
        <taxon>Magnoliopsida</taxon>
        <taxon>Liliopsida</taxon>
        <taxon>Poales</taxon>
        <taxon>Poaceae</taxon>
        <taxon>PACMAD clade</taxon>
        <taxon>Panicoideae</taxon>
        <taxon>Panicodae</taxon>
        <taxon>Paniceae</taxon>
        <taxon>Anthephorinae</taxon>
        <taxon>Digitaria</taxon>
    </lineage>
</organism>
<evidence type="ECO:0000313" key="2">
    <source>
        <dbReference type="Proteomes" id="UP000636709"/>
    </source>
</evidence>
<accession>A0A835BJX7</accession>
<keyword evidence="2" id="KW-1185">Reference proteome</keyword>
<reference evidence="1" key="1">
    <citation type="submission" date="2020-07" db="EMBL/GenBank/DDBJ databases">
        <title>Genome sequence and genetic diversity analysis of an under-domesticated orphan crop, white fonio (Digitaria exilis).</title>
        <authorList>
            <person name="Bennetzen J.L."/>
            <person name="Chen S."/>
            <person name="Ma X."/>
            <person name="Wang X."/>
            <person name="Yssel A.E.J."/>
            <person name="Chaluvadi S.R."/>
            <person name="Johnson M."/>
            <person name="Gangashetty P."/>
            <person name="Hamidou F."/>
            <person name="Sanogo M.D."/>
            <person name="Zwaenepoel A."/>
            <person name="Wallace J."/>
            <person name="Van De Peer Y."/>
            <person name="Van Deynze A."/>
        </authorList>
    </citation>
    <scope>NUCLEOTIDE SEQUENCE</scope>
    <source>
        <tissue evidence="1">Leaves</tissue>
    </source>
</reference>
<dbReference type="EMBL" id="JACEFO010001828">
    <property type="protein sequence ID" value="KAF8700231.1"/>
    <property type="molecule type" value="Genomic_DNA"/>
</dbReference>
<dbReference type="Proteomes" id="UP000636709">
    <property type="component" value="Unassembled WGS sequence"/>
</dbReference>
<dbReference type="SUPFAM" id="SSF52047">
    <property type="entry name" value="RNI-like"/>
    <property type="match status" value="1"/>
</dbReference>
<sequence length="159" mass="17778">MKLSSLHTLGVVSIEDVREDGILEEIMTLTQLHKLGVSGINRNNSEKFFAYISRLVHLESLSVQIEANQDNGAADCMGDISSPLEKLRSLKLYGLVDRLPSWIMQMCLQLPRLEKLDVTGCKVWLQNRSRDPEDSLLQCVFIPKVLWSTGYGTAEGSLA</sequence>
<dbReference type="Gene3D" id="3.80.10.10">
    <property type="entry name" value="Ribonuclease Inhibitor"/>
    <property type="match status" value="1"/>
</dbReference>
<dbReference type="OrthoDB" id="694999at2759"/>
<comment type="caution">
    <text evidence="1">The sequence shown here is derived from an EMBL/GenBank/DDBJ whole genome shotgun (WGS) entry which is preliminary data.</text>
</comment>